<dbReference type="PANTHER" id="PTHR31111:SF52">
    <property type="entry name" value="F-BOX DOMAIN-CONTAINING PROTEIN"/>
    <property type="match status" value="1"/>
</dbReference>
<accession>A0A0D3C3M4</accession>
<dbReference type="PROSITE" id="PS50181">
    <property type="entry name" value="FBOX"/>
    <property type="match status" value="1"/>
</dbReference>
<dbReference type="InterPro" id="IPR013187">
    <property type="entry name" value="F-box-assoc_dom_typ3"/>
</dbReference>
<dbReference type="SUPFAM" id="SSF81383">
    <property type="entry name" value="F-box domain"/>
    <property type="match status" value="1"/>
</dbReference>
<dbReference type="SMART" id="SM00256">
    <property type="entry name" value="FBOX"/>
    <property type="match status" value="1"/>
</dbReference>
<dbReference type="HOGENOM" id="CLU_027176_8_1_1"/>
<dbReference type="GeneID" id="106339414"/>
<proteinExistence type="predicted"/>
<dbReference type="Pfam" id="PF00646">
    <property type="entry name" value="F-box"/>
    <property type="match status" value="1"/>
</dbReference>
<protein>
    <recommendedName>
        <fullName evidence="1">F-box domain-containing protein</fullName>
    </recommendedName>
</protein>
<dbReference type="eggNOG" id="ENOG502SNHU">
    <property type="taxonomic scope" value="Eukaryota"/>
</dbReference>
<evidence type="ECO:0000313" key="3">
    <source>
        <dbReference type="Proteomes" id="UP000032141"/>
    </source>
</evidence>
<dbReference type="EnsemblPlants" id="Bo4g177950.1">
    <property type="protein sequence ID" value="Bo4g177950.1"/>
    <property type="gene ID" value="Bo4g177950"/>
</dbReference>
<dbReference type="OMA" id="DYRREIH"/>
<dbReference type="CDD" id="cd22157">
    <property type="entry name" value="F-box_AtFBW1-like"/>
    <property type="match status" value="1"/>
</dbReference>
<reference evidence="2 3" key="1">
    <citation type="journal article" date="2014" name="Genome Biol.">
        <title>Transcriptome and methylome profiling reveals relics of genome dominance in the mesopolyploid Brassica oleracea.</title>
        <authorList>
            <person name="Parkin I.A."/>
            <person name="Koh C."/>
            <person name="Tang H."/>
            <person name="Robinson S.J."/>
            <person name="Kagale S."/>
            <person name="Clarke W.E."/>
            <person name="Town C.D."/>
            <person name="Nixon J."/>
            <person name="Krishnakumar V."/>
            <person name="Bidwell S.L."/>
            <person name="Denoeud F."/>
            <person name="Belcram H."/>
            <person name="Links M.G."/>
            <person name="Just J."/>
            <person name="Clarke C."/>
            <person name="Bender T."/>
            <person name="Huebert T."/>
            <person name="Mason A.S."/>
            <person name="Pires J.C."/>
            <person name="Barker G."/>
            <person name="Moore J."/>
            <person name="Walley P.G."/>
            <person name="Manoli S."/>
            <person name="Batley J."/>
            <person name="Edwards D."/>
            <person name="Nelson M.N."/>
            <person name="Wang X."/>
            <person name="Paterson A.H."/>
            <person name="King G."/>
            <person name="Bancroft I."/>
            <person name="Chalhoub B."/>
            <person name="Sharpe A.G."/>
        </authorList>
    </citation>
    <scope>NUCLEOTIDE SEQUENCE</scope>
    <source>
        <strain evidence="2 3">cv. TO1000</strain>
    </source>
</reference>
<dbReference type="PANTHER" id="PTHR31111">
    <property type="entry name" value="BNAA05G37150D PROTEIN-RELATED"/>
    <property type="match status" value="1"/>
</dbReference>
<dbReference type="STRING" id="109376.A0A0D3C3M4"/>
<name>A0A0D3C3M4_BRAOL</name>
<dbReference type="AlphaFoldDB" id="A0A0D3C3M4"/>
<dbReference type="Gene3D" id="1.20.1280.50">
    <property type="match status" value="1"/>
</dbReference>
<feature type="domain" description="F-box" evidence="1">
    <location>
        <begin position="19"/>
        <end position="69"/>
    </location>
</feature>
<dbReference type="InterPro" id="IPR036047">
    <property type="entry name" value="F-box-like_dom_sf"/>
</dbReference>
<dbReference type="KEGG" id="boe:106339414"/>
<dbReference type="Gramene" id="Bo4g177950.1">
    <property type="protein sequence ID" value="Bo4g177950.1"/>
    <property type="gene ID" value="Bo4g177950"/>
</dbReference>
<evidence type="ECO:0000313" key="2">
    <source>
        <dbReference type="EnsemblPlants" id="Bo4g177950.1"/>
    </source>
</evidence>
<dbReference type="OrthoDB" id="687122at2759"/>
<dbReference type="Proteomes" id="UP000032141">
    <property type="component" value="Chromosome C4"/>
</dbReference>
<dbReference type="NCBIfam" id="TIGR01640">
    <property type="entry name" value="F_box_assoc_1"/>
    <property type="match status" value="1"/>
</dbReference>
<reference evidence="2" key="2">
    <citation type="submission" date="2015-03" db="UniProtKB">
        <authorList>
            <consortium name="EnsemblPlants"/>
        </authorList>
    </citation>
    <scope>IDENTIFICATION</scope>
</reference>
<dbReference type="InterPro" id="IPR001810">
    <property type="entry name" value="F-box_dom"/>
</dbReference>
<evidence type="ECO:0000259" key="1">
    <source>
        <dbReference type="PROSITE" id="PS50181"/>
    </source>
</evidence>
<dbReference type="RefSeq" id="XP_013633670.1">
    <property type="nucleotide sequence ID" value="XM_013778216.1"/>
</dbReference>
<dbReference type="RefSeq" id="XP_013633671.1">
    <property type="nucleotide sequence ID" value="XM_013778217.1"/>
</dbReference>
<dbReference type="Pfam" id="PF08268">
    <property type="entry name" value="FBA_3"/>
    <property type="match status" value="1"/>
</dbReference>
<organism evidence="2 3">
    <name type="scientific">Brassica oleracea var. oleracea</name>
    <dbReference type="NCBI Taxonomy" id="109376"/>
    <lineage>
        <taxon>Eukaryota</taxon>
        <taxon>Viridiplantae</taxon>
        <taxon>Streptophyta</taxon>
        <taxon>Embryophyta</taxon>
        <taxon>Tracheophyta</taxon>
        <taxon>Spermatophyta</taxon>
        <taxon>Magnoliopsida</taxon>
        <taxon>eudicotyledons</taxon>
        <taxon>Gunneridae</taxon>
        <taxon>Pentapetalae</taxon>
        <taxon>rosids</taxon>
        <taxon>malvids</taxon>
        <taxon>Brassicales</taxon>
        <taxon>Brassicaceae</taxon>
        <taxon>Brassiceae</taxon>
        <taxon>Brassica</taxon>
    </lineage>
</organism>
<sequence length="388" mass="44302">MKGGLTISRRVTRSTTRLDRNSLTLPVEVVIEIFLRLPLNSIARCRCVCKLWSSVLRSQGFTDSFLTKSCSRPQLLFACSDYRREIHFLSSPQPENPEDNSHVVAANHLARFPTSYSLFGCTNGFFCYGANQGKNKPVLVTVVCNPSTGQSLTLPRLNSKERYRVESYLGYDPVAKEFKVLSVCDGKEFHVLTLGTKKLSWRVVECCIPHYSSRKWICISGVLYYIATEPRSSSGESMVVCFDLGTEKFSSVNLLRLKRALPQSTTLVNYNDRLGLLMSSEDTCYVFRSCKRFKLWVLRDATEHEWSKHVFILPPLWKDVVVDRMCIAGIAGVNEIVLAPWFQYVPSYVIYYNVESKTIREVEIQGMEALQGRRLNTYLNYVENVKLL</sequence>
<dbReference type="InterPro" id="IPR017451">
    <property type="entry name" value="F-box-assoc_interact_dom"/>
</dbReference>
<keyword evidence="3" id="KW-1185">Reference proteome</keyword>